<feature type="signal peptide" evidence="1">
    <location>
        <begin position="1"/>
        <end position="18"/>
    </location>
</feature>
<evidence type="ECO:0000259" key="2">
    <source>
        <dbReference type="Pfam" id="PF10988"/>
    </source>
</evidence>
<keyword evidence="4" id="KW-1185">Reference proteome</keyword>
<dbReference type="RefSeq" id="WP_115122176.1">
    <property type="nucleotide sequence ID" value="NZ_QRAO01000001.1"/>
</dbReference>
<feature type="chain" id="PRO_5016902443" evidence="1">
    <location>
        <begin position="19"/>
        <end position="227"/>
    </location>
</feature>
<keyword evidence="1" id="KW-0732">Signal</keyword>
<proteinExistence type="predicted"/>
<evidence type="ECO:0000313" key="3">
    <source>
        <dbReference type="EMBL" id="RDK88477.1"/>
    </source>
</evidence>
<evidence type="ECO:0000313" key="4">
    <source>
        <dbReference type="Proteomes" id="UP000255317"/>
    </source>
</evidence>
<sequence length="227" mass="24437">MKTYLSILLVLISVSLLAQDSVEQNIGDFSELKVYDLIYVNLIPSTENKVLLTGEDKDEISLVNKDGTLKIRMKTTKPFSGSANAVVVYYKDLAVIDANEGVTITSDQVLERESLELRVQEGGEIKLTLAVTQLISKAVTGGKLWLQGTATSQDLSINTGGISNGKDLKTETTSVTIKAGGEADINASQLAKIDIKAGGSVYVYGNPKEIDKKKLFGGRIKVIKEAP</sequence>
<accession>A0A370QJC7</accession>
<protein>
    <submittedName>
        <fullName evidence="3">Putative autotransporter adhesin-like protein</fullName>
    </submittedName>
</protein>
<organism evidence="3 4">
    <name type="scientific">Marinirhabdus gelatinilytica</name>
    <dbReference type="NCBI Taxonomy" id="1703343"/>
    <lineage>
        <taxon>Bacteria</taxon>
        <taxon>Pseudomonadati</taxon>
        <taxon>Bacteroidota</taxon>
        <taxon>Flavobacteriia</taxon>
        <taxon>Flavobacteriales</taxon>
        <taxon>Flavobacteriaceae</taxon>
    </lineage>
</organism>
<comment type="caution">
    <text evidence="3">The sequence shown here is derived from an EMBL/GenBank/DDBJ whole genome shotgun (WGS) entry which is preliminary data.</text>
</comment>
<dbReference type="EMBL" id="QRAO01000001">
    <property type="protein sequence ID" value="RDK88477.1"/>
    <property type="molecule type" value="Genomic_DNA"/>
</dbReference>
<dbReference type="Proteomes" id="UP000255317">
    <property type="component" value="Unassembled WGS sequence"/>
</dbReference>
<dbReference type="OrthoDB" id="704821at2"/>
<feature type="domain" description="Putative auto-transporter adhesin head GIN" evidence="2">
    <location>
        <begin position="28"/>
        <end position="207"/>
    </location>
</feature>
<dbReference type="InterPro" id="IPR021255">
    <property type="entry name" value="DUF2807"/>
</dbReference>
<dbReference type="AlphaFoldDB" id="A0A370QJC7"/>
<reference evidence="3 4" key="1">
    <citation type="submission" date="2018-07" db="EMBL/GenBank/DDBJ databases">
        <title>Genomic Encyclopedia of Type Strains, Phase IV (KMG-IV): sequencing the most valuable type-strain genomes for metagenomic binning, comparative biology and taxonomic classification.</title>
        <authorList>
            <person name="Goeker M."/>
        </authorList>
    </citation>
    <scope>NUCLEOTIDE SEQUENCE [LARGE SCALE GENOMIC DNA]</scope>
    <source>
        <strain evidence="3 4">DSM 101478</strain>
    </source>
</reference>
<dbReference type="Gene3D" id="2.160.20.120">
    <property type="match status" value="1"/>
</dbReference>
<name>A0A370QJC7_9FLAO</name>
<dbReference type="Pfam" id="PF10988">
    <property type="entry name" value="DUF2807"/>
    <property type="match status" value="1"/>
</dbReference>
<evidence type="ECO:0000256" key="1">
    <source>
        <dbReference type="SAM" id="SignalP"/>
    </source>
</evidence>
<gene>
    <name evidence="3" type="ORF">C8D94_101350</name>
</gene>